<name>A0ACC2CSN5_DIPCM</name>
<gene>
    <name evidence="1" type="ORF">O6H91_09G101200</name>
</gene>
<keyword evidence="2" id="KW-1185">Reference proteome</keyword>
<evidence type="ECO:0000313" key="1">
    <source>
        <dbReference type="EMBL" id="KAJ7544977.1"/>
    </source>
</evidence>
<protein>
    <submittedName>
        <fullName evidence="1">Uncharacterized protein</fullName>
    </submittedName>
</protein>
<comment type="caution">
    <text evidence="1">The sequence shown here is derived from an EMBL/GenBank/DDBJ whole genome shotgun (WGS) entry which is preliminary data.</text>
</comment>
<sequence length="533" mass="60296">MVKQFFYDVYSTCLNGSVFNGLDMDLVEYSIEKLHSDIATEQVGSVRILAVLADQDEFADDAMRRLETTPAVLPRLLEMITWKKEEENEIRLAAARIIRLLAHHDSNRFRIVAIPGALEGITSLLVSEKKGVERVKAHEKELDFKELKLLGLRILKNLAEEYTNRPRIGGIHGLLPMIVSYIEVENRPEISPEDDQIDINILIKSLQVLRLLSTATGLSGKALREIIAEAVFLLGYLRDILNFGGSEDLEPILQEYAVDILTSLALDETLKENIGRTGGIISSLLTLLLSPESEGDGRKRALRVRAGETLKLLVLQHSKNCHRLLTVRGFSDGIGQSNILKRLTELFQQDSELGICAVKIVRSVCKYNVSEAERAHIAALAPSLLEKTLQETGKMQEATLGLVSRIVSLLQAHEYNDMFAQEFDRRALLAKLMSFIGNLKLSTKLPKIRRHTLELVTALMTQDEFFLDEFKNADLETHLQTILETTSEVENFYTFSGTLGLNRHTQTMEELVEIARMQLRRYRDRENDIRKTE</sequence>
<proteinExistence type="predicted"/>
<reference evidence="2" key="1">
    <citation type="journal article" date="2024" name="Proc. Natl. Acad. Sci. U.S.A.">
        <title>Extraordinary preservation of gene collinearity over three hundred million years revealed in homosporous lycophytes.</title>
        <authorList>
            <person name="Li C."/>
            <person name="Wickell D."/>
            <person name="Kuo L.Y."/>
            <person name="Chen X."/>
            <person name="Nie B."/>
            <person name="Liao X."/>
            <person name="Peng D."/>
            <person name="Ji J."/>
            <person name="Jenkins J."/>
            <person name="Williams M."/>
            <person name="Shu S."/>
            <person name="Plott C."/>
            <person name="Barry K."/>
            <person name="Rajasekar S."/>
            <person name="Grimwood J."/>
            <person name="Han X."/>
            <person name="Sun S."/>
            <person name="Hou Z."/>
            <person name="He W."/>
            <person name="Dai G."/>
            <person name="Sun C."/>
            <person name="Schmutz J."/>
            <person name="Leebens-Mack J.H."/>
            <person name="Li F.W."/>
            <person name="Wang L."/>
        </authorList>
    </citation>
    <scope>NUCLEOTIDE SEQUENCE [LARGE SCALE GENOMIC DNA]</scope>
    <source>
        <strain evidence="2">cv. PW_Plant_1</strain>
    </source>
</reference>
<organism evidence="1 2">
    <name type="scientific">Diphasiastrum complanatum</name>
    <name type="common">Issler's clubmoss</name>
    <name type="synonym">Lycopodium complanatum</name>
    <dbReference type="NCBI Taxonomy" id="34168"/>
    <lineage>
        <taxon>Eukaryota</taxon>
        <taxon>Viridiplantae</taxon>
        <taxon>Streptophyta</taxon>
        <taxon>Embryophyta</taxon>
        <taxon>Tracheophyta</taxon>
        <taxon>Lycopodiopsida</taxon>
        <taxon>Lycopodiales</taxon>
        <taxon>Lycopodiaceae</taxon>
        <taxon>Lycopodioideae</taxon>
        <taxon>Diphasiastrum</taxon>
    </lineage>
</organism>
<accession>A0ACC2CSN5</accession>
<dbReference type="Proteomes" id="UP001162992">
    <property type="component" value="Chromosome 9"/>
</dbReference>
<dbReference type="EMBL" id="CM055100">
    <property type="protein sequence ID" value="KAJ7544977.1"/>
    <property type="molecule type" value="Genomic_DNA"/>
</dbReference>
<evidence type="ECO:0000313" key="2">
    <source>
        <dbReference type="Proteomes" id="UP001162992"/>
    </source>
</evidence>